<evidence type="ECO:0000313" key="4">
    <source>
        <dbReference type="EMBL" id="GIO38000.1"/>
    </source>
</evidence>
<evidence type="ECO:0000259" key="3">
    <source>
        <dbReference type="Pfam" id="PF03358"/>
    </source>
</evidence>
<dbReference type="InterPro" id="IPR029039">
    <property type="entry name" value="Flavoprotein-like_sf"/>
</dbReference>
<reference evidence="4 5" key="1">
    <citation type="submission" date="2021-03" db="EMBL/GenBank/DDBJ databases">
        <title>Antimicrobial resistance genes in bacteria isolated from Japanese honey, and their potential for conferring macrolide and lincosamide resistance in the American foulbrood pathogen Paenibacillus larvae.</title>
        <authorList>
            <person name="Okamoto M."/>
            <person name="Kumagai M."/>
            <person name="Kanamori H."/>
            <person name="Takamatsu D."/>
        </authorList>
    </citation>
    <scope>NUCLEOTIDE SEQUENCE [LARGE SCALE GENOMIC DNA]</scope>
    <source>
        <strain evidence="4 5">J41TS12</strain>
    </source>
</reference>
<organism evidence="4 5">
    <name type="scientific">Paenibacillus antibioticophila</name>
    <dbReference type="NCBI Taxonomy" id="1274374"/>
    <lineage>
        <taxon>Bacteria</taxon>
        <taxon>Bacillati</taxon>
        <taxon>Bacillota</taxon>
        <taxon>Bacilli</taxon>
        <taxon>Bacillales</taxon>
        <taxon>Paenibacillaceae</taxon>
        <taxon>Paenibacillus</taxon>
    </lineage>
</organism>
<protein>
    <submittedName>
        <fullName evidence="4">NAD(P)H-dependent oxidoreductase</fullName>
    </submittedName>
</protein>
<dbReference type="Proteomes" id="UP000681162">
    <property type="component" value="Unassembled WGS sequence"/>
</dbReference>
<accession>A0A919XX56</accession>
<dbReference type="EMBL" id="BORR01000009">
    <property type="protein sequence ID" value="GIO38000.1"/>
    <property type="molecule type" value="Genomic_DNA"/>
</dbReference>
<dbReference type="RefSeq" id="WP_212940207.1">
    <property type="nucleotide sequence ID" value="NZ_BORR01000009.1"/>
</dbReference>
<keyword evidence="5" id="KW-1185">Reference proteome</keyword>
<keyword evidence="2" id="KW-0288">FMN</keyword>
<name>A0A919XX56_9BACL</name>
<dbReference type="Gene3D" id="3.40.50.360">
    <property type="match status" value="1"/>
</dbReference>
<proteinExistence type="predicted"/>
<keyword evidence="1" id="KW-0285">Flavoprotein</keyword>
<dbReference type="InterPro" id="IPR051796">
    <property type="entry name" value="ISF_SsuE-like"/>
</dbReference>
<gene>
    <name evidence="4" type="ORF">J41TS12_28610</name>
</gene>
<evidence type="ECO:0000256" key="1">
    <source>
        <dbReference type="ARBA" id="ARBA00022630"/>
    </source>
</evidence>
<evidence type="ECO:0000313" key="5">
    <source>
        <dbReference type="Proteomes" id="UP000681162"/>
    </source>
</evidence>
<dbReference type="SUPFAM" id="SSF52218">
    <property type="entry name" value="Flavoproteins"/>
    <property type="match status" value="1"/>
</dbReference>
<dbReference type="PANTHER" id="PTHR43278:SF4">
    <property type="entry name" value="NAD(P)H-DEPENDENT FMN-CONTAINING OXIDOREDUCTASE YWQN-RELATED"/>
    <property type="match status" value="1"/>
</dbReference>
<feature type="domain" description="NADPH-dependent FMN reductase-like" evidence="3">
    <location>
        <begin position="1"/>
        <end position="123"/>
    </location>
</feature>
<sequence length="179" mass="20393">MSILVLQGSSRADGNTEQLTRLALEGLPHKQILLRELSILPIRDQRHERGGFDPVDDDYESVIREVLRHDKIIFATPVYWYTMTGVMKNFIDRWSQSLRSADYDFKASMAQKKAYVIAVGGDDPRMKAMPLIQQLKYCFEFVGMSFESYVIGKASRPGDILQDTRALSDAMLLNRELGS</sequence>
<dbReference type="Pfam" id="PF03358">
    <property type="entry name" value="FMN_red"/>
    <property type="match status" value="1"/>
</dbReference>
<comment type="caution">
    <text evidence="4">The sequence shown here is derived from an EMBL/GenBank/DDBJ whole genome shotgun (WGS) entry which is preliminary data.</text>
</comment>
<dbReference type="AlphaFoldDB" id="A0A919XX56"/>
<evidence type="ECO:0000256" key="2">
    <source>
        <dbReference type="ARBA" id="ARBA00022643"/>
    </source>
</evidence>
<dbReference type="PANTHER" id="PTHR43278">
    <property type="entry name" value="NAD(P)H-DEPENDENT FMN-CONTAINING OXIDOREDUCTASE YWQN-RELATED"/>
    <property type="match status" value="1"/>
</dbReference>
<dbReference type="InterPro" id="IPR005025">
    <property type="entry name" value="FMN_Rdtase-like_dom"/>
</dbReference>
<dbReference type="GO" id="GO:0016491">
    <property type="term" value="F:oxidoreductase activity"/>
    <property type="evidence" value="ECO:0007669"/>
    <property type="project" value="InterPro"/>
</dbReference>